<keyword evidence="6" id="KW-0325">Glycoprotein</keyword>
<dbReference type="Proteomes" id="UP000752171">
    <property type="component" value="Unassembled WGS sequence"/>
</dbReference>
<dbReference type="InterPro" id="IPR051748">
    <property type="entry name" value="TNF_Ligand_Superfamily"/>
</dbReference>
<keyword evidence="3" id="KW-0202">Cytokine</keyword>
<dbReference type="GO" id="GO:0005615">
    <property type="term" value="C:extracellular space"/>
    <property type="evidence" value="ECO:0007669"/>
    <property type="project" value="UniProtKB-KW"/>
</dbReference>
<accession>A0A8T2LP39</accession>
<comment type="similarity">
    <text evidence="2">Belongs to the tumor necrosis factor family.</text>
</comment>
<evidence type="ECO:0000313" key="9">
    <source>
        <dbReference type="EMBL" id="KAG9271156.1"/>
    </source>
</evidence>
<dbReference type="OrthoDB" id="5947373at2759"/>
<evidence type="ECO:0000256" key="6">
    <source>
        <dbReference type="ARBA" id="ARBA00023180"/>
    </source>
</evidence>
<dbReference type="PROSITE" id="PS50049">
    <property type="entry name" value="THD_2"/>
    <property type="match status" value="1"/>
</dbReference>
<dbReference type="EMBL" id="JAICCE010000011">
    <property type="protein sequence ID" value="KAG9271156.1"/>
    <property type="molecule type" value="Genomic_DNA"/>
</dbReference>
<evidence type="ECO:0000256" key="4">
    <source>
        <dbReference type="ARBA" id="ARBA00022525"/>
    </source>
</evidence>
<evidence type="ECO:0000256" key="7">
    <source>
        <dbReference type="SAM" id="MobiDB-lite"/>
    </source>
</evidence>
<keyword evidence="5" id="KW-1015">Disulfide bond</keyword>
<proteinExistence type="inferred from homology"/>
<dbReference type="PANTHER" id="PTHR15151">
    <property type="entry name" value="PROTEIN EIGER"/>
    <property type="match status" value="1"/>
</dbReference>
<protein>
    <submittedName>
        <fullName evidence="9">Tumor necrosis factor ligand superfamily member 13B isoform X1</fullName>
    </submittedName>
</protein>
<dbReference type="GO" id="GO:0005164">
    <property type="term" value="F:tumor necrosis factor receptor binding"/>
    <property type="evidence" value="ECO:0007669"/>
    <property type="project" value="InterPro"/>
</dbReference>
<dbReference type="AlphaFoldDB" id="A0A8T2LP39"/>
<dbReference type="InterPro" id="IPR008983">
    <property type="entry name" value="Tumour_necrosis_fac-like_dom"/>
</dbReference>
<comment type="subcellular location">
    <subcellularLocation>
        <location evidence="1">Secreted</location>
    </subcellularLocation>
</comment>
<dbReference type="Pfam" id="PF00229">
    <property type="entry name" value="TNF"/>
    <property type="match status" value="1"/>
</dbReference>
<name>A0A8T2LP39_ASTMX</name>
<dbReference type="InterPro" id="IPR006052">
    <property type="entry name" value="TNF_dom"/>
</dbReference>
<evidence type="ECO:0000256" key="5">
    <source>
        <dbReference type="ARBA" id="ARBA00023157"/>
    </source>
</evidence>
<feature type="compositionally biased region" description="Basic and acidic residues" evidence="7">
    <location>
        <begin position="52"/>
        <end position="70"/>
    </location>
</feature>
<evidence type="ECO:0000256" key="3">
    <source>
        <dbReference type="ARBA" id="ARBA00022514"/>
    </source>
</evidence>
<feature type="domain" description="THD" evidence="8">
    <location>
        <begin position="130"/>
        <end position="283"/>
    </location>
</feature>
<dbReference type="GO" id="GO:0006955">
    <property type="term" value="P:immune response"/>
    <property type="evidence" value="ECO:0007669"/>
    <property type="project" value="InterPro"/>
</dbReference>
<dbReference type="SUPFAM" id="SSF49842">
    <property type="entry name" value="TNF-like"/>
    <property type="match status" value="1"/>
</dbReference>
<dbReference type="Gene3D" id="2.60.120.40">
    <property type="match status" value="1"/>
</dbReference>
<dbReference type="GO" id="GO:0016020">
    <property type="term" value="C:membrane"/>
    <property type="evidence" value="ECO:0007669"/>
    <property type="project" value="InterPro"/>
</dbReference>
<gene>
    <name evidence="9" type="primary">TNFSF13B</name>
    <name evidence="9" type="ORF">AMEX_G14037</name>
</gene>
<comment type="caution">
    <text evidence="9">The sequence shown here is derived from an EMBL/GenBank/DDBJ whole genome shotgun (WGS) entry which is preliminary data.</text>
</comment>
<feature type="region of interest" description="Disordered" evidence="7">
    <location>
        <begin position="52"/>
        <end position="122"/>
    </location>
</feature>
<evidence type="ECO:0000256" key="2">
    <source>
        <dbReference type="ARBA" id="ARBA00008670"/>
    </source>
</evidence>
<evidence type="ECO:0000259" key="8">
    <source>
        <dbReference type="PROSITE" id="PS50049"/>
    </source>
</evidence>
<dbReference type="PANTHER" id="PTHR15151:SF24">
    <property type="entry name" value="A PROLIFERATION-INDUCING LIGAND-LIKE PROTEIN-RELATED"/>
    <property type="match status" value="1"/>
</dbReference>
<dbReference type="GO" id="GO:0030890">
    <property type="term" value="P:positive regulation of B cell proliferation"/>
    <property type="evidence" value="ECO:0007669"/>
    <property type="project" value="TreeGrafter"/>
</dbReference>
<dbReference type="GO" id="GO:0005125">
    <property type="term" value="F:cytokine activity"/>
    <property type="evidence" value="ECO:0007669"/>
    <property type="project" value="UniProtKB-KW"/>
</dbReference>
<keyword evidence="4" id="KW-0964">Secreted</keyword>
<evidence type="ECO:0000256" key="1">
    <source>
        <dbReference type="ARBA" id="ARBA00004613"/>
    </source>
</evidence>
<reference evidence="9 10" key="1">
    <citation type="submission" date="2021-07" db="EMBL/GenBank/DDBJ databases">
        <authorList>
            <person name="Imarazene B."/>
            <person name="Zahm M."/>
            <person name="Klopp C."/>
            <person name="Cabau C."/>
            <person name="Beille S."/>
            <person name="Jouanno E."/>
            <person name="Castinel A."/>
            <person name="Lluch J."/>
            <person name="Gil L."/>
            <person name="Kuchtly C."/>
            <person name="Lopez Roques C."/>
            <person name="Donnadieu C."/>
            <person name="Parrinello H."/>
            <person name="Journot L."/>
            <person name="Du K."/>
            <person name="Schartl M."/>
            <person name="Retaux S."/>
            <person name="Guiguen Y."/>
        </authorList>
    </citation>
    <scope>NUCLEOTIDE SEQUENCE [LARGE SCALE GENOMIC DNA]</scope>
    <source>
        <strain evidence="9">Pach_M1</strain>
        <tissue evidence="9">Testis</tissue>
    </source>
</reference>
<evidence type="ECO:0000313" key="10">
    <source>
        <dbReference type="Proteomes" id="UP000752171"/>
    </source>
</evidence>
<sequence>MPASGVAPSRAESRRLSWAVALLILAAITSSSLSALSLYHVLALQAEVEGLRTEVSRRREEQRSALDEGVRGAQSQQQQQEEEEDDRNKAETSSVVPTELEMSVSGGQQDQPSLKKRSLGSESGQSAFQPCLQMMADSKREVFQKEFALEKHTGVPWQTGLKRGSALEQYQDSILVKEEGYFFIYSQVEHCDPPVTEVYYKDSTFAMGHIVIRIKKNVVGDENQHVVLFRCIQSMNLKVPYNTCYTGGLVKLEVGDRLELLIPRSTANISLDGDSTYLGAIKLY</sequence>
<organism evidence="9 10">
    <name type="scientific">Astyanax mexicanus</name>
    <name type="common">Blind cave fish</name>
    <name type="synonym">Astyanax fasciatus mexicanus</name>
    <dbReference type="NCBI Taxonomy" id="7994"/>
    <lineage>
        <taxon>Eukaryota</taxon>
        <taxon>Metazoa</taxon>
        <taxon>Chordata</taxon>
        <taxon>Craniata</taxon>
        <taxon>Vertebrata</taxon>
        <taxon>Euteleostomi</taxon>
        <taxon>Actinopterygii</taxon>
        <taxon>Neopterygii</taxon>
        <taxon>Teleostei</taxon>
        <taxon>Ostariophysi</taxon>
        <taxon>Characiformes</taxon>
        <taxon>Characoidei</taxon>
        <taxon>Acestrorhamphidae</taxon>
        <taxon>Acestrorhamphinae</taxon>
        <taxon>Astyanax</taxon>
    </lineage>
</organism>